<dbReference type="AlphaFoldDB" id="A0A0A8YKS8"/>
<dbReference type="EMBL" id="GBRH01271835">
    <property type="protein sequence ID" value="JAD26060.1"/>
    <property type="molecule type" value="Transcribed_RNA"/>
</dbReference>
<reference evidence="1" key="2">
    <citation type="journal article" date="2015" name="Data Brief">
        <title>Shoot transcriptome of the giant reed, Arundo donax.</title>
        <authorList>
            <person name="Barrero R.A."/>
            <person name="Guerrero F.D."/>
            <person name="Moolhuijzen P."/>
            <person name="Goolsby J.A."/>
            <person name="Tidwell J."/>
            <person name="Bellgard S.E."/>
            <person name="Bellgard M.I."/>
        </authorList>
    </citation>
    <scope>NUCLEOTIDE SEQUENCE</scope>
    <source>
        <tissue evidence="1">Shoot tissue taken approximately 20 cm above the soil surface</tissue>
    </source>
</reference>
<evidence type="ECO:0000313" key="1">
    <source>
        <dbReference type="EMBL" id="JAD26060.1"/>
    </source>
</evidence>
<accession>A0A0A8YKS8</accession>
<reference evidence="1" key="1">
    <citation type="submission" date="2014-09" db="EMBL/GenBank/DDBJ databases">
        <authorList>
            <person name="Magalhaes I.L.F."/>
            <person name="Oliveira U."/>
            <person name="Santos F.R."/>
            <person name="Vidigal T.H.D.A."/>
            <person name="Brescovit A.D."/>
            <person name="Santos A.J."/>
        </authorList>
    </citation>
    <scope>NUCLEOTIDE SEQUENCE</scope>
    <source>
        <tissue evidence="1">Shoot tissue taken approximately 20 cm above the soil surface</tissue>
    </source>
</reference>
<protein>
    <submittedName>
        <fullName evidence="1">Uncharacterized protein</fullName>
    </submittedName>
</protein>
<organism evidence="1">
    <name type="scientific">Arundo donax</name>
    <name type="common">Giant reed</name>
    <name type="synonym">Donax arundinaceus</name>
    <dbReference type="NCBI Taxonomy" id="35708"/>
    <lineage>
        <taxon>Eukaryota</taxon>
        <taxon>Viridiplantae</taxon>
        <taxon>Streptophyta</taxon>
        <taxon>Embryophyta</taxon>
        <taxon>Tracheophyta</taxon>
        <taxon>Spermatophyta</taxon>
        <taxon>Magnoliopsida</taxon>
        <taxon>Liliopsida</taxon>
        <taxon>Poales</taxon>
        <taxon>Poaceae</taxon>
        <taxon>PACMAD clade</taxon>
        <taxon>Arundinoideae</taxon>
        <taxon>Arundineae</taxon>
        <taxon>Arundo</taxon>
    </lineage>
</organism>
<proteinExistence type="predicted"/>
<sequence>MHSLQNIENQKGCLNAICNNSRTCDLVAFKS</sequence>
<name>A0A0A8YKS8_ARUDO</name>